<protein>
    <submittedName>
        <fullName evidence="2">Uncharacterized protein</fullName>
    </submittedName>
</protein>
<sequence>MTLAIKQTADLIFEFLFDLIRFPWWWYSGGLKLVALKCWRGFSATRSRVSLGIFAKYLFKPMYQDYTLQGRAISFFMRLFLLIIKSIRLVLSALWYLTLVVAWLLLFPLALVVIFY</sequence>
<keyword evidence="1" id="KW-0472">Membrane</keyword>
<proteinExistence type="predicted"/>
<dbReference type="Proteomes" id="UP000178936">
    <property type="component" value="Unassembled WGS sequence"/>
</dbReference>
<organism evidence="2 3">
    <name type="scientific">Candidatus Veblenbacteria bacterium RIFOXYA2_FULL_43_9</name>
    <dbReference type="NCBI Taxonomy" id="1802425"/>
    <lineage>
        <taxon>Bacteria</taxon>
        <taxon>Candidatus Vebleniibacteriota</taxon>
    </lineage>
</organism>
<reference evidence="2 3" key="1">
    <citation type="journal article" date="2016" name="Nat. Commun.">
        <title>Thousands of microbial genomes shed light on interconnected biogeochemical processes in an aquifer system.</title>
        <authorList>
            <person name="Anantharaman K."/>
            <person name="Brown C.T."/>
            <person name="Hug L.A."/>
            <person name="Sharon I."/>
            <person name="Castelle C.J."/>
            <person name="Probst A.J."/>
            <person name="Thomas B.C."/>
            <person name="Singh A."/>
            <person name="Wilkins M.J."/>
            <person name="Karaoz U."/>
            <person name="Brodie E.L."/>
            <person name="Williams K.H."/>
            <person name="Hubbard S.S."/>
            <person name="Banfield J.F."/>
        </authorList>
    </citation>
    <scope>NUCLEOTIDE SEQUENCE [LARGE SCALE GENOMIC DNA]</scope>
</reference>
<evidence type="ECO:0000313" key="3">
    <source>
        <dbReference type="Proteomes" id="UP000178936"/>
    </source>
</evidence>
<gene>
    <name evidence="2" type="ORF">A2226_00290</name>
</gene>
<accession>A0A1G2Q1Y9</accession>
<dbReference type="AlphaFoldDB" id="A0A1G2Q1Y9"/>
<name>A0A1G2Q1Y9_9BACT</name>
<keyword evidence="1" id="KW-0812">Transmembrane</keyword>
<dbReference type="EMBL" id="MHTB01000044">
    <property type="protein sequence ID" value="OHA54593.1"/>
    <property type="molecule type" value="Genomic_DNA"/>
</dbReference>
<evidence type="ECO:0000256" key="1">
    <source>
        <dbReference type="SAM" id="Phobius"/>
    </source>
</evidence>
<comment type="caution">
    <text evidence="2">The sequence shown here is derived from an EMBL/GenBank/DDBJ whole genome shotgun (WGS) entry which is preliminary data.</text>
</comment>
<feature type="transmembrane region" description="Helical" evidence="1">
    <location>
        <begin position="93"/>
        <end position="115"/>
    </location>
</feature>
<evidence type="ECO:0000313" key="2">
    <source>
        <dbReference type="EMBL" id="OHA54593.1"/>
    </source>
</evidence>
<keyword evidence="1" id="KW-1133">Transmembrane helix</keyword>